<protein>
    <recommendedName>
        <fullName evidence="4">LamG-like jellyroll fold domain-containing protein</fullName>
    </recommendedName>
</protein>
<dbReference type="InterPro" id="IPR019283">
    <property type="entry name" value="DUF2330"/>
</dbReference>
<dbReference type="InterPro" id="IPR013320">
    <property type="entry name" value="ConA-like_dom_sf"/>
</dbReference>
<organism evidence="2 3">
    <name type="scientific">Candidatus Kerfeldbacteria bacterium CG08_land_8_20_14_0_20_42_7</name>
    <dbReference type="NCBI Taxonomy" id="2014245"/>
    <lineage>
        <taxon>Bacteria</taxon>
        <taxon>Candidatus Kerfeldiibacteriota</taxon>
    </lineage>
</organism>
<dbReference type="Proteomes" id="UP000228711">
    <property type="component" value="Unassembled WGS sequence"/>
</dbReference>
<proteinExistence type="predicted"/>
<evidence type="ECO:0000256" key="1">
    <source>
        <dbReference type="SAM" id="Phobius"/>
    </source>
</evidence>
<dbReference type="Gene3D" id="2.60.120.200">
    <property type="match status" value="1"/>
</dbReference>
<accession>A0A2H0YTY9</accession>
<keyword evidence="1" id="KW-0812">Transmembrane</keyword>
<name>A0A2H0YTY9_9BACT</name>
<evidence type="ECO:0000313" key="2">
    <source>
        <dbReference type="EMBL" id="PIS41964.1"/>
    </source>
</evidence>
<dbReference type="Pfam" id="PF10092">
    <property type="entry name" value="DUF2330"/>
    <property type="match status" value="1"/>
</dbReference>
<keyword evidence="1" id="KW-1133">Transmembrane helix</keyword>
<dbReference type="SUPFAM" id="SSF49899">
    <property type="entry name" value="Concanavalin A-like lectins/glucanases"/>
    <property type="match status" value="1"/>
</dbReference>
<sequence length="696" mass="77380">MLSRLQKYIVQELYTLRRATPQSFRAFYKRIPNPPKGTDQQTSIIRSLERLIDQGYIVGKGRKTKEKWFLYEVLLTGIGRHAAKKTFGSQQTLPFTKKKTNKTRMKKVVSIFIALALLMPFSVHADGMMVPPSEQWIEESGQQAVIMYENGVETLVLSTSFQGDAEDFGWIVPVPNKPEVSRGSQELFSNLQSATSIAPTYTKNTFGLGAVDEVTTSTVSVIDVTNVDYYEVTTLQAQNSADLVKWFTDNKYTYPSSASHVLHSYIDNGWYFVAMRINPENISWDPIQTSFRTGQATPVKLVFEAPHVVYPLKISSVTAPSVTTTTPTTPSLTPTYSTGQFGNSLKIDTSDVVSIGSTKLFPDNAGTIELWVSPDTTWQQSTGYWEFLTVTDSSGRDLFEFRRGKDFSSESLQFIAYPSTGSFQSWRTALDQKFQWTAGQWYHVAVTWSDDQQPVFYVNGVSYPSEPGYPTTKTWNVRSASDGMMYIGERKNGSFLRGYLDELRISSTPHSASTIQSTYENSAKVVAPAQEADTIALFHFNNSLLESVTGESVTLIKPAAQKKVSTITHISRVPITLYVIADTRLTTTGFTTRFANTITDKGIQNLATNETGDPLLTPNKKKYTLTVLYASMTPASMTDDVFFKNAGTSATIGTPIGSNDPSSSLAFYLTLAVSFIFTLLFGAGLLVINRKPEKRY</sequence>
<comment type="caution">
    <text evidence="2">The sequence shown here is derived from an EMBL/GenBank/DDBJ whole genome shotgun (WGS) entry which is preliminary data.</text>
</comment>
<keyword evidence="1" id="KW-0472">Membrane</keyword>
<feature type="transmembrane region" description="Helical" evidence="1">
    <location>
        <begin position="108"/>
        <end position="125"/>
    </location>
</feature>
<reference evidence="3" key="1">
    <citation type="submission" date="2017-09" db="EMBL/GenBank/DDBJ databases">
        <title>Depth-based differentiation of microbial function through sediment-hosted aquifers and enrichment of novel symbionts in the deep terrestrial subsurface.</title>
        <authorList>
            <person name="Probst A.J."/>
            <person name="Ladd B."/>
            <person name="Jarett J.K."/>
            <person name="Geller-Mcgrath D.E."/>
            <person name="Sieber C.M.K."/>
            <person name="Emerson J.B."/>
            <person name="Anantharaman K."/>
            <person name="Thomas B.C."/>
            <person name="Malmstrom R."/>
            <person name="Stieglmeier M."/>
            <person name="Klingl A."/>
            <person name="Woyke T."/>
            <person name="Ryan C.M."/>
            <person name="Banfield J.F."/>
        </authorList>
    </citation>
    <scope>NUCLEOTIDE SEQUENCE [LARGE SCALE GENOMIC DNA]</scope>
</reference>
<dbReference type="Pfam" id="PF13385">
    <property type="entry name" value="Laminin_G_3"/>
    <property type="match status" value="1"/>
</dbReference>
<dbReference type="EMBL" id="PEXV01000010">
    <property type="protein sequence ID" value="PIS41964.1"/>
    <property type="molecule type" value="Genomic_DNA"/>
</dbReference>
<feature type="transmembrane region" description="Helical" evidence="1">
    <location>
        <begin position="665"/>
        <end position="688"/>
    </location>
</feature>
<evidence type="ECO:0008006" key="4">
    <source>
        <dbReference type="Google" id="ProtNLM"/>
    </source>
</evidence>
<gene>
    <name evidence="2" type="ORF">COT25_00320</name>
</gene>
<dbReference type="AlphaFoldDB" id="A0A2H0YTY9"/>
<evidence type="ECO:0000313" key="3">
    <source>
        <dbReference type="Proteomes" id="UP000228711"/>
    </source>
</evidence>